<dbReference type="KEGG" id="bsed:DN745_17010"/>
<organism evidence="1 2">
    <name type="scientific">Bradymonas sediminis</name>
    <dbReference type="NCBI Taxonomy" id="1548548"/>
    <lineage>
        <taxon>Bacteria</taxon>
        <taxon>Deltaproteobacteria</taxon>
        <taxon>Bradymonadales</taxon>
        <taxon>Bradymonadaceae</taxon>
        <taxon>Bradymonas</taxon>
    </lineage>
</organism>
<dbReference type="PROSITE" id="PS50006">
    <property type="entry name" value="FHA_DOMAIN"/>
    <property type="match status" value="1"/>
</dbReference>
<name>A0A2Z4FPF6_9DELT</name>
<dbReference type="Pfam" id="PF14332">
    <property type="entry name" value="DUF4388"/>
    <property type="match status" value="1"/>
</dbReference>
<keyword evidence="2" id="KW-1185">Reference proteome</keyword>
<dbReference type="CDD" id="cd00060">
    <property type="entry name" value="FHA"/>
    <property type="match status" value="1"/>
</dbReference>
<accession>A0A2Z4FPF6</accession>
<dbReference type="Proteomes" id="UP000249799">
    <property type="component" value="Chromosome"/>
</dbReference>
<evidence type="ECO:0000313" key="2">
    <source>
        <dbReference type="Proteomes" id="UP000249799"/>
    </source>
</evidence>
<dbReference type="Gene3D" id="2.60.200.20">
    <property type="match status" value="1"/>
</dbReference>
<dbReference type="InterPro" id="IPR025497">
    <property type="entry name" value="PatA-like_N"/>
</dbReference>
<evidence type="ECO:0000313" key="1">
    <source>
        <dbReference type="EMBL" id="AWV90931.1"/>
    </source>
</evidence>
<gene>
    <name evidence="1" type="ORF">DN745_17010</name>
</gene>
<reference evidence="1 2" key="1">
    <citation type="submission" date="2018-06" db="EMBL/GenBank/DDBJ databases">
        <title>Lujinxingia sediminis gen. nov. sp. nov., a new facultative anaerobic member of the class Deltaproteobacteria, and proposal of Lujinxingaceae fam. nov.</title>
        <authorList>
            <person name="Guo L.-Y."/>
            <person name="Li C.-M."/>
            <person name="Wang S."/>
            <person name="Du Z.-J."/>
        </authorList>
    </citation>
    <scope>NUCLEOTIDE SEQUENCE [LARGE SCALE GENOMIC DNA]</scope>
    <source>
        <strain evidence="1 2">FA350</strain>
    </source>
</reference>
<dbReference type="AlphaFoldDB" id="A0A2Z4FPF6"/>
<proteinExistence type="predicted"/>
<protein>
    <submittedName>
        <fullName evidence="1">Uncharacterized protein</fullName>
    </submittedName>
</protein>
<dbReference type="InterPro" id="IPR008984">
    <property type="entry name" value="SMAD_FHA_dom_sf"/>
</dbReference>
<dbReference type="OrthoDB" id="151099at2"/>
<dbReference type="PANTHER" id="PTHR36304">
    <property type="entry name" value="DOMAIN GTPASE-ACTIVATING PROTEIN, PUTATIVE-RELATED-RELATED"/>
    <property type="match status" value="1"/>
</dbReference>
<dbReference type="SMART" id="SM00240">
    <property type="entry name" value="FHA"/>
    <property type="match status" value="1"/>
</dbReference>
<dbReference type="Pfam" id="PF00498">
    <property type="entry name" value="FHA"/>
    <property type="match status" value="1"/>
</dbReference>
<dbReference type="PANTHER" id="PTHR36304:SF4">
    <property type="entry name" value="DUF4388 DOMAIN-CONTAINING PROTEIN"/>
    <property type="match status" value="1"/>
</dbReference>
<dbReference type="SUPFAM" id="SSF49879">
    <property type="entry name" value="SMAD/FHA domain"/>
    <property type="match status" value="1"/>
</dbReference>
<dbReference type="InterPro" id="IPR000253">
    <property type="entry name" value="FHA_dom"/>
</dbReference>
<dbReference type="RefSeq" id="WP_111336720.1">
    <property type="nucleotide sequence ID" value="NZ_CP030032.1"/>
</dbReference>
<dbReference type="EMBL" id="CP030032">
    <property type="protein sequence ID" value="AWV90931.1"/>
    <property type="molecule type" value="Genomic_DNA"/>
</dbReference>
<sequence length="314" mass="34730">MSQQQAGQYVLKFISGKYQGGEFPLEQNSEILIGRSSELDMVLVEDMVSRKHARISARSGTLEIEDFGSTNGTFVNGEKISKARLREGDRVLIGTNIIKLVHRDQVGAGNAAGMGANPQDQMPQANRTTGATLTGSIAGLIEEVPLPDLLQLFSTSRKSGVLVIRTEVDVSKIYLREGRVYYASINDDPELAPDKAFYRILSWRTGTFSLEPVSDEVFEDELDASIENLLMESMRQLDEIMALGDDVPDLSASLRINKPLEAPLRDLTPELLDTIQLVLNFGSVSRVLNRSSASDLETLQDVVYLIRNDYMTVE</sequence>